<evidence type="ECO:0000313" key="2">
    <source>
        <dbReference type="Proteomes" id="UP000229317"/>
    </source>
</evidence>
<reference evidence="1 2" key="1">
    <citation type="submission" date="2017-09" db="EMBL/GenBank/DDBJ databases">
        <title>Depth-based differentiation of microbial function through sediment-hosted aquifers and enrichment of novel symbionts in the deep terrestrial subsurface.</title>
        <authorList>
            <person name="Probst A.J."/>
            <person name="Ladd B."/>
            <person name="Jarett J.K."/>
            <person name="Geller-Mcgrath D.E."/>
            <person name="Sieber C.M."/>
            <person name="Emerson J.B."/>
            <person name="Anantharaman K."/>
            <person name="Thomas B.C."/>
            <person name="Malmstrom R."/>
            <person name="Stieglmeier M."/>
            <person name="Klingl A."/>
            <person name="Woyke T."/>
            <person name="Ryan C.M."/>
            <person name="Banfield J.F."/>
        </authorList>
    </citation>
    <scope>NUCLEOTIDE SEQUENCE [LARGE SCALE GENOMIC DNA]</scope>
    <source>
        <strain evidence="1">CG11_big_fil_rev_8_21_14_0_20_40_15</strain>
    </source>
</reference>
<gene>
    <name evidence="1" type="ORF">COV84_02455</name>
</gene>
<dbReference type="EMBL" id="PCVO01000037">
    <property type="protein sequence ID" value="PIQ75186.1"/>
    <property type="molecule type" value="Genomic_DNA"/>
</dbReference>
<organism evidence="1 2">
    <name type="scientific">Candidatus Portnoybacteria bacterium CG11_big_fil_rev_8_21_14_0_20_40_15</name>
    <dbReference type="NCBI Taxonomy" id="1974817"/>
    <lineage>
        <taxon>Bacteria</taxon>
        <taxon>Candidatus Portnoyibacteriota</taxon>
    </lineage>
</organism>
<dbReference type="Proteomes" id="UP000229317">
    <property type="component" value="Unassembled WGS sequence"/>
</dbReference>
<sequence>MEKIVLTEFGECLLEYSSTQTSDQDRLGSCVGMHEECGSVDFKSISATHNAIYCRHCGLRVAIPKEIDTYGKLRQYLADKLLALTK</sequence>
<accession>A0A2H0KSS1</accession>
<dbReference type="AlphaFoldDB" id="A0A2H0KSS1"/>
<proteinExistence type="predicted"/>
<name>A0A2H0KSS1_9BACT</name>
<comment type="caution">
    <text evidence="1">The sequence shown here is derived from an EMBL/GenBank/DDBJ whole genome shotgun (WGS) entry which is preliminary data.</text>
</comment>
<protein>
    <submittedName>
        <fullName evidence="1">Uncharacterized protein</fullName>
    </submittedName>
</protein>
<evidence type="ECO:0000313" key="1">
    <source>
        <dbReference type="EMBL" id="PIQ75186.1"/>
    </source>
</evidence>